<dbReference type="InterPro" id="IPR018485">
    <property type="entry name" value="FGGY_C"/>
</dbReference>
<dbReference type="InterPro" id="IPR018484">
    <property type="entry name" value="FGGY_N"/>
</dbReference>
<comment type="caution">
    <text evidence="7">The sequence shown here is derived from an EMBL/GenBank/DDBJ whole genome shotgun (WGS) entry which is preliminary data.</text>
</comment>
<protein>
    <submittedName>
        <fullName evidence="7">Gluconokinase</fullName>
        <ecNumber evidence="7">2.7.1.12</ecNumber>
    </submittedName>
</protein>
<feature type="domain" description="Carbohydrate kinase FGGY C-terminal" evidence="6">
    <location>
        <begin position="255"/>
        <end position="439"/>
    </location>
</feature>
<accession>A0ABS5AGA8</accession>
<dbReference type="EC" id="2.7.1.12" evidence="7"/>
<dbReference type="PANTHER" id="PTHR43095">
    <property type="entry name" value="SUGAR KINASE"/>
    <property type="match status" value="1"/>
</dbReference>
<evidence type="ECO:0000313" key="7">
    <source>
        <dbReference type="EMBL" id="MBP2475307.1"/>
    </source>
</evidence>
<sequence>MTSGGDGVVLGIDLGTTATKVVAADRRGRVLALAERGYPMRTDQPGLAVHDPDRVLEAALEAVRECVGSVSSPVQALSFTGAMHTTLGLDADFRPVTPSLSWADNRAVEQAARLRADSGAADLHRATGTPVHPFAPLAKLVWFAEQDPDTRPAHWCSLKDYVLLHFTGRLVTEHSYASGSGLLNIHELAWHQPSLDLAGIRAEQLPELLAPTDLLSLREEVAEDTGLPRGLPVAAGGGDGPLANLGVGAIRPGTAALSLGTSGALRVVRTEPGVDEHCRTFCYGIADGLWALGGAVSNGGVVAQWAAELVGEQDVSRLLEEAAAVPAGANGLLALPYLLGERAPWWDPDPRGLLLGLRRDHGRAEITRALVEGVAQQLALVRDAVADTGAEINPVRATGGAFRSRLWASLIAAALDTTLEVTEDSEGSGLGACFLGWRALGALELAEVADLVTPTEVEHPDPGLAEHLAAARPKVEQAYRALRGLMS</sequence>
<dbReference type="InterPro" id="IPR018483">
    <property type="entry name" value="Carb_kinase_FGGY_CS"/>
</dbReference>
<dbReference type="PROSITE" id="PS00933">
    <property type="entry name" value="FGGY_KINASES_1"/>
    <property type="match status" value="1"/>
</dbReference>
<dbReference type="GO" id="GO:0046316">
    <property type="term" value="F:gluconokinase activity"/>
    <property type="evidence" value="ECO:0007669"/>
    <property type="project" value="UniProtKB-EC"/>
</dbReference>
<gene>
    <name evidence="7" type="ORF">JOF53_004179</name>
</gene>
<dbReference type="EMBL" id="JAGIOO010000001">
    <property type="protein sequence ID" value="MBP2475307.1"/>
    <property type="molecule type" value="Genomic_DNA"/>
</dbReference>
<evidence type="ECO:0000259" key="6">
    <source>
        <dbReference type="Pfam" id="PF02782"/>
    </source>
</evidence>
<reference evidence="7 8" key="1">
    <citation type="submission" date="2021-03" db="EMBL/GenBank/DDBJ databases">
        <title>Sequencing the genomes of 1000 actinobacteria strains.</title>
        <authorList>
            <person name="Klenk H.-P."/>
        </authorList>
    </citation>
    <scope>NUCLEOTIDE SEQUENCE [LARGE SCALE GENOMIC DNA]</scope>
    <source>
        <strain evidence="7 8">DSM 44580</strain>
    </source>
</reference>
<evidence type="ECO:0000256" key="1">
    <source>
        <dbReference type="ARBA" id="ARBA00009156"/>
    </source>
</evidence>
<dbReference type="Pfam" id="PF02782">
    <property type="entry name" value="FGGY_C"/>
    <property type="match status" value="1"/>
</dbReference>
<dbReference type="InterPro" id="IPR000577">
    <property type="entry name" value="Carb_kinase_FGGY"/>
</dbReference>
<feature type="domain" description="Carbohydrate kinase FGGY N-terminal" evidence="5">
    <location>
        <begin position="8"/>
        <end position="246"/>
    </location>
</feature>
<keyword evidence="3 4" id="KW-0418">Kinase</keyword>
<dbReference type="PIRSF" id="PIRSF000538">
    <property type="entry name" value="GlpK"/>
    <property type="match status" value="1"/>
</dbReference>
<keyword evidence="2 4" id="KW-0808">Transferase</keyword>
<comment type="similarity">
    <text evidence="1 4">Belongs to the FGGY kinase family.</text>
</comment>
<dbReference type="SUPFAM" id="SSF53067">
    <property type="entry name" value="Actin-like ATPase domain"/>
    <property type="match status" value="2"/>
</dbReference>
<evidence type="ECO:0000256" key="2">
    <source>
        <dbReference type="ARBA" id="ARBA00022679"/>
    </source>
</evidence>
<dbReference type="Proteomes" id="UP001519363">
    <property type="component" value="Unassembled WGS sequence"/>
</dbReference>
<evidence type="ECO:0000313" key="8">
    <source>
        <dbReference type="Proteomes" id="UP001519363"/>
    </source>
</evidence>
<dbReference type="Gene3D" id="3.30.420.40">
    <property type="match status" value="2"/>
</dbReference>
<dbReference type="InterPro" id="IPR043129">
    <property type="entry name" value="ATPase_NBD"/>
</dbReference>
<keyword evidence="8" id="KW-1185">Reference proteome</keyword>
<dbReference type="PANTHER" id="PTHR43095:SF2">
    <property type="entry name" value="GLUCONOKINASE"/>
    <property type="match status" value="1"/>
</dbReference>
<dbReference type="InterPro" id="IPR050406">
    <property type="entry name" value="FGGY_Carb_Kinase"/>
</dbReference>
<dbReference type="PROSITE" id="PS00445">
    <property type="entry name" value="FGGY_KINASES_2"/>
    <property type="match status" value="1"/>
</dbReference>
<proteinExistence type="inferred from homology"/>
<dbReference type="CDD" id="cd07770">
    <property type="entry name" value="ASKHA_NBD_FGGY_GntK"/>
    <property type="match status" value="1"/>
</dbReference>
<dbReference type="Pfam" id="PF00370">
    <property type="entry name" value="FGGY_N"/>
    <property type="match status" value="1"/>
</dbReference>
<evidence type="ECO:0000259" key="5">
    <source>
        <dbReference type="Pfam" id="PF00370"/>
    </source>
</evidence>
<organism evidence="7 8">
    <name type="scientific">Crossiella equi</name>
    <dbReference type="NCBI Taxonomy" id="130796"/>
    <lineage>
        <taxon>Bacteria</taxon>
        <taxon>Bacillati</taxon>
        <taxon>Actinomycetota</taxon>
        <taxon>Actinomycetes</taxon>
        <taxon>Pseudonocardiales</taxon>
        <taxon>Pseudonocardiaceae</taxon>
        <taxon>Crossiella</taxon>
    </lineage>
</organism>
<evidence type="ECO:0000256" key="4">
    <source>
        <dbReference type="RuleBase" id="RU003733"/>
    </source>
</evidence>
<evidence type="ECO:0000256" key="3">
    <source>
        <dbReference type="ARBA" id="ARBA00022777"/>
    </source>
</evidence>
<name>A0ABS5AGA8_9PSEU</name>
<dbReference type="RefSeq" id="WP_086787312.1">
    <property type="nucleotide sequence ID" value="NZ_JAGIOO010000001.1"/>
</dbReference>